<organism evidence="3 4">
    <name type="scientific">Megasphaera massiliensis</name>
    <dbReference type="NCBI Taxonomy" id="1232428"/>
    <lineage>
        <taxon>Bacteria</taxon>
        <taxon>Bacillati</taxon>
        <taxon>Bacillota</taxon>
        <taxon>Negativicutes</taxon>
        <taxon>Veillonellales</taxon>
        <taxon>Veillonellaceae</taxon>
        <taxon>Megasphaera</taxon>
    </lineage>
</organism>
<proteinExistence type="predicted"/>
<evidence type="ECO:0000256" key="2">
    <source>
        <dbReference type="ARBA" id="ARBA00022840"/>
    </source>
</evidence>
<dbReference type="RefSeq" id="WP_062412577.1">
    <property type="nucleotide sequence ID" value="NZ_JAJCIO010000014.1"/>
</dbReference>
<reference evidence="3 4" key="1">
    <citation type="submission" date="2022-06" db="EMBL/GenBank/DDBJ databases">
        <title>Isolation of gut microbiota from human fecal samples.</title>
        <authorList>
            <person name="Pamer E.G."/>
            <person name="Barat B."/>
            <person name="Waligurski E."/>
            <person name="Medina S."/>
            <person name="Paddock L."/>
            <person name="Mostad J."/>
        </authorList>
    </citation>
    <scope>NUCLEOTIDE SEQUENCE [LARGE SCALE GENOMIC DNA]</scope>
    <source>
        <strain evidence="3 4">DFI.1.1</strain>
    </source>
</reference>
<dbReference type="Proteomes" id="UP001206692">
    <property type="component" value="Unassembled WGS sequence"/>
</dbReference>
<evidence type="ECO:0000313" key="4">
    <source>
        <dbReference type="Proteomes" id="UP001206692"/>
    </source>
</evidence>
<dbReference type="SUPFAM" id="SSF52540">
    <property type="entry name" value="P-loop containing nucleoside triphosphate hydrolases"/>
    <property type="match status" value="1"/>
</dbReference>
<dbReference type="InterPro" id="IPR027417">
    <property type="entry name" value="P-loop_NTPase"/>
</dbReference>
<evidence type="ECO:0000313" key="3">
    <source>
        <dbReference type="EMBL" id="MCQ5343205.1"/>
    </source>
</evidence>
<dbReference type="PANTHER" id="PTHR43384:SF6">
    <property type="entry name" value="SEPTUM SITE-DETERMINING PROTEIN MIND HOMOLOG, CHLOROPLASTIC"/>
    <property type="match status" value="1"/>
</dbReference>
<dbReference type="Pfam" id="PF10609">
    <property type="entry name" value="ParA"/>
    <property type="match status" value="1"/>
</dbReference>
<dbReference type="EMBL" id="JANGEW010000017">
    <property type="protein sequence ID" value="MCQ5343205.1"/>
    <property type="molecule type" value="Genomic_DNA"/>
</dbReference>
<protein>
    <submittedName>
        <fullName evidence="3">AAA family ATPase</fullName>
    </submittedName>
</protein>
<gene>
    <name evidence="3" type="ORF">NE675_09260</name>
</gene>
<name>A0ABT1SVA1_9FIRM</name>
<dbReference type="Gene3D" id="3.40.50.300">
    <property type="entry name" value="P-loop containing nucleotide triphosphate hydrolases"/>
    <property type="match status" value="1"/>
</dbReference>
<accession>A0ABT1SVA1</accession>
<dbReference type="PANTHER" id="PTHR43384">
    <property type="entry name" value="SEPTUM SITE-DETERMINING PROTEIN MIND HOMOLOG, CHLOROPLASTIC-RELATED"/>
    <property type="match status" value="1"/>
</dbReference>
<comment type="caution">
    <text evidence="3">The sequence shown here is derived from an EMBL/GenBank/DDBJ whole genome shotgun (WGS) entry which is preliminary data.</text>
</comment>
<dbReference type="InterPro" id="IPR050625">
    <property type="entry name" value="ParA/MinD_ATPase"/>
</dbReference>
<keyword evidence="2" id="KW-0067">ATP-binding</keyword>
<evidence type="ECO:0000256" key="1">
    <source>
        <dbReference type="ARBA" id="ARBA00022741"/>
    </source>
</evidence>
<keyword evidence="1" id="KW-0547">Nucleotide-binding</keyword>
<keyword evidence="4" id="KW-1185">Reference proteome</keyword>
<sequence length="276" mass="30226">MSRLIAIASGKGGVGKTLITASLSVLLQRRGYRVLAADADMGLRNLDLLFGMGDAVRYDASQAARGKCLPRQALVSVCPGLDVLPASQKRTWEKVDVPSFHYVLESLAGEYDYAFVDCPPGRDEAYRAATALADQILFVVEPSPSSLHDAGRVMQYCTKQKRFHYDVILNNFYADGVISTTAAKSALGVEAVAGILPHDEGIDQAASQGLIHEASDNLPFMKALSATADWLEKGTAVDEAWLTSLLPRRTAGDPEESGLSVRRRRQECRNWRHYRR</sequence>
<dbReference type="InterPro" id="IPR033756">
    <property type="entry name" value="YlxH/NBP35"/>
</dbReference>